<dbReference type="GO" id="GO:0015833">
    <property type="term" value="P:peptide transport"/>
    <property type="evidence" value="ECO:0007669"/>
    <property type="project" value="InterPro"/>
</dbReference>
<proteinExistence type="predicted"/>
<dbReference type="SMART" id="SM00382">
    <property type="entry name" value="AAA"/>
    <property type="match status" value="1"/>
</dbReference>
<evidence type="ECO:0000313" key="6">
    <source>
        <dbReference type="Proteomes" id="UP000068196"/>
    </source>
</evidence>
<keyword evidence="1" id="KW-0813">Transport</keyword>
<evidence type="ECO:0000313" key="5">
    <source>
        <dbReference type="EMBL" id="BAU24182.1"/>
    </source>
</evidence>
<feature type="domain" description="ABC transporter" evidence="4">
    <location>
        <begin position="7"/>
        <end position="255"/>
    </location>
</feature>
<organism evidence="5 6">
    <name type="scientific">Caldimicrobium thiodismutans</name>
    <dbReference type="NCBI Taxonomy" id="1653476"/>
    <lineage>
        <taxon>Bacteria</taxon>
        <taxon>Pseudomonadati</taxon>
        <taxon>Thermodesulfobacteriota</taxon>
        <taxon>Thermodesulfobacteria</taxon>
        <taxon>Thermodesulfobacteriales</taxon>
        <taxon>Thermodesulfobacteriaceae</taxon>
        <taxon>Caldimicrobium</taxon>
    </lineage>
</organism>
<evidence type="ECO:0000256" key="2">
    <source>
        <dbReference type="ARBA" id="ARBA00022741"/>
    </source>
</evidence>
<accession>A0A0U4N4G6</accession>
<keyword evidence="6" id="KW-1185">Reference proteome</keyword>
<dbReference type="GO" id="GO:0005524">
    <property type="term" value="F:ATP binding"/>
    <property type="evidence" value="ECO:0007669"/>
    <property type="project" value="UniProtKB-KW"/>
</dbReference>
<keyword evidence="3" id="KW-0067">ATP-binding</keyword>
<dbReference type="Gene3D" id="3.40.50.300">
    <property type="entry name" value="P-loop containing nucleotide triphosphate hydrolases"/>
    <property type="match status" value="1"/>
</dbReference>
<dbReference type="PROSITE" id="PS50893">
    <property type="entry name" value="ABC_TRANSPORTER_2"/>
    <property type="match status" value="1"/>
</dbReference>
<dbReference type="Pfam" id="PF00005">
    <property type="entry name" value="ABC_tran"/>
    <property type="match status" value="1"/>
</dbReference>
<dbReference type="Proteomes" id="UP000068196">
    <property type="component" value="Chromosome"/>
</dbReference>
<dbReference type="SUPFAM" id="SSF52540">
    <property type="entry name" value="P-loop containing nucleoside triphosphate hydrolases"/>
    <property type="match status" value="1"/>
</dbReference>
<dbReference type="GO" id="GO:0055085">
    <property type="term" value="P:transmembrane transport"/>
    <property type="evidence" value="ECO:0007669"/>
    <property type="project" value="UniProtKB-ARBA"/>
</dbReference>
<dbReference type="NCBIfam" id="TIGR01727">
    <property type="entry name" value="oligo_HPY"/>
    <property type="match status" value="1"/>
</dbReference>
<dbReference type="InterPro" id="IPR013563">
    <property type="entry name" value="Oligopep_ABC_C"/>
</dbReference>
<dbReference type="RefSeq" id="WP_167344345.1">
    <property type="nucleotide sequence ID" value="NZ_AP014945.1"/>
</dbReference>
<dbReference type="InterPro" id="IPR017871">
    <property type="entry name" value="ABC_transporter-like_CS"/>
</dbReference>
<protein>
    <submittedName>
        <fullName evidence="5">Peptide ABC transporter ATPase</fullName>
    </submittedName>
</protein>
<dbReference type="InterPro" id="IPR003593">
    <property type="entry name" value="AAA+_ATPase"/>
</dbReference>
<sequence length="324" mass="37452">MPEKVIVEAQNISKRYFVKTFWFKKIPFWALININLKIFAGEVVVLLGESGCGKSTLGRIFLHLEEPDEGKVFWFENSLKNISKSLYRKLRPKIQAVFQDSYASLNPRFKIREILREPYYLNFPQESQKAEEEAIQMLNLVGLPESFMERYPHQLSGGQRQRVALARALITKPDLIVLDEPTSALDMTIQNQILNLLKDLQKRYHLSYLLITHSLPTALDMADRIVVMYLGKIVEIFKSCLFKKVRHHPYTEMLLRSFPDPFSEEPPDTAFVKGEPSSPINRPKGCEFHPRCPYALRDCLQFSPELKEIQPGQSIACLRIGTSY</sequence>
<gene>
    <name evidence="5" type="ORF">THC_1823</name>
</gene>
<evidence type="ECO:0000259" key="4">
    <source>
        <dbReference type="PROSITE" id="PS50893"/>
    </source>
</evidence>
<evidence type="ECO:0000256" key="1">
    <source>
        <dbReference type="ARBA" id="ARBA00022448"/>
    </source>
</evidence>
<dbReference type="InterPro" id="IPR027417">
    <property type="entry name" value="P-loop_NTPase"/>
</dbReference>
<dbReference type="KEGG" id="cthi:THC_1823"/>
<reference evidence="5 6" key="1">
    <citation type="journal article" date="2016" name="Int. J. Syst. Evol. Microbiol.">
        <title>Caldimicrobium thiodismutans sp. nov., a sulfur-disproportionating bacterium isolated from a hot spring, and emended description of the genus Caldimicrobium.</title>
        <authorList>
            <person name="Kojima H."/>
            <person name="Umezawa K."/>
            <person name="Fukui M."/>
        </authorList>
    </citation>
    <scope>NUCLEOTIDE SEQUENCE [LARGE SCALE GENOMIC DNA]</scope>
    <source>
        <strain evidence="5 6">TF1</strain>
    </source>
</reference>
<evidence type="ECO:0000256" key="3">
    <source>
        <dbReference type="ARBA" id="ARBA00022840"/>
    </source>
</evidence>
<name>A0A0U4N4G6_9BACT</name>
<dbReference type="STRING" id="1653476.THC_1823"/>
<dbReference type="Pfam" id="PF08352">
    <property type="entry name" value="oligo_HPY"/>
    <property type="match status" value="1"/>
</dbReference>
<reference evidence="6" key="2">
    <citation type="journal article" date="2016" name="Int. J. Syst. Evol. Microbiol.">
        <title>Caldimicrobium thiodismutans sp. nov., a sulfur-disproportionating bacterium isolated from a hot spring.</title>
        <authorList>
            <person name="Kojima H."/>
            <person name="Umezawa K."/>
            <person name="Fukui M."/>
        </authorList>
    </citation>
    <scope>NUCLEOTIDE SEQUENCE [LARGE SCALE GENOMIC DNA]</scope>
    <source>
        <strain evidence="6">TF1</strain>
    </source>
</reference>
<dbReference type="PANTHER" id="PTHR43776">
    <property type="entry name" value="TRANSPORT ATP-BINDING PROTEIN"/>
    <property type="match status" value="1"/>
</dbReference>
<dbReference type="EMBL" id="AP014945">
    <property type="protein sequence ID" value="BAU24182.1"/>
    <property type="molecule type" value="Genomic_DNA"/>
</dbReference>
<keyword evidence="2" id="KW-0547">Nucleotide-binding</keyword>
<dbReference type="GO" id="GO:0016887">
    <property type="term" value="F:ATP hydrolysis activity"/>
    <property type="evidence" value="ECO:0007669"/>
    <property type="project" value="InterPro"/>
</dbReference>
<dbReference type="InterPro" id="IPR050319">
    <property type="entry name" value="ABC_transp_ATP-bind"/>
</dbReference>
<dbReference type="PROSITE" id="PS00211">
    <property type="entry name" value="ABC_TRANSPORTER_1"/>
    <property type="match status" value="1"/>
</dbReference>
<dbReference type="AlphaFoldDB" id="A0A0U4N4G6"/>
<dbReference type="CDD" id="cd03257">
    <property type="entry name" value="ABC_NikE_OppD_transporters"/>
    <property type="match status" value="1"/>
</dbReference>
<dbReference type="InterPro" id="IPR003439">
    <property type="entry name" value="ABC_transporter-like_ATP-bd"/>
</dbReference>